<dbReference type="GO" id="GO:0016339">
    <property type="term" value="P:calcium-dependent cell-cell adhesion via plasma membrane cell adhesion molecules"/>
    <property type="evidence" value="ECO:0007669"/>
    <property type="project" value="TreeGrafter"/>
</dbReference>
<feature type="domain" description="Cadherin" evidence="11">
    <location>
        <begin position="7"/>
        <end position="43"/>
    </location>
</feature>
<dbReference type="EMBL" id="JASDAP010000018">
    <property type="protein sequence ID" value="KAK1887577.1"/>
    <property type="molecule type" value="Genomic_DNA"/>
</dbReference>
<evidence type="ECO:0000256" key="8">
    <source>
        <dbReference type="ARBA" id="ARBA00023180"/>
    </source>
</evidence>
<keyword evidence="4" id="KW-0677">Repeat</keyword>
<protein>
    <submittedName>
        <fullName evidence="12">Cadherin-13</fullName>
    </submittedName>
</protein>
<keyword evidence="8" id="KW-0325">Glycoprotein</keyword>
<keyword evidence="7" id="KW-0472">Membrane</keyword>
<feature type="region of interest" description="Disordered" evidence="10">
    <location>
        <begin position="286"/>
        <end position="310"/>
    </location>
</feature>
<keyword evidence="5 9" id="KW-0106">Calcium</keyword>
<accession>A0AAD9BNW5</accession>
<evidence type="ECO:0000256" key="7">
    <source>
        <dbReference type="ARBA" id="ARBA00023136"/>
    </source>
</evidence>
<dbReference type="GO" id="GO:0007043">
    <property type="term" value="P:cell-cell junction assembly"/>
    <property type="evidence" value="ECO:0007669"/>
    <property type="project" value="TreeGrafter"/>
</dbReference>
<dbReference type="GO" id="GO:0007156">
    <property type="term" value="P:homophilic cell adhesion via plasma membrane adhesion molecules"/>
    <property type="evidence" value="ECO:0007669"/>
    <property type="project" value="InterPro"/>
</dbReference>
<sequence length="310" mass="32903">TLPTTTYELEIVAKDMAGSEVGLTGTATATITITDKNDHAPEFTHTLTLAVMGVAPGSGQQGPVSAGLSRGMANGCHGLVRALHDCFTTTEIHGVLTLSGIGALSAAGQEPSGHITQNTAVPPTAWLPHRIKPNLTACVWFEAYVYEGSTGVVVNLTVDDRDDPDTGAGRAIYSIINGDPTLSFEIQTNPDNNEGMLSVIKPLDYEAERFHALLIKVENEDPLVPDVGYGPSSTATVRVTVLDINEGPVFFPDPLTVNKMENIPLGSFVASLNATDPDILQAQSVSVGRRGKKEDDSKTYQKSTREDGML</sequence>
<dbReference type="GO" id="GO:0045296">
    <property type="term" value="F:cadherin binding"/>
    <property type="evidence" value="ECO:0007669"/>
    <property type="project" value="TreeGrafter"/>
</dbReference>
<feature type="compositionally biased region" description="Basic and acidic residues" evidence="10">
    <location>
        <begin position="292"/>
        <end position="310"/>
    </location>
</feature>
<dbReference type="GO" id="GO:0016477">
    <property type="term" value="P:cell migration"/>
    <property type="evidence" value="ECO:0007669"/>
    <property type="project" value="TreeGrafter"/>
</dbReference>
<dbReference type="InterPro" id="IPR020894">
    <property type="entry name" value="Cadherin_CS"/>
</dbReference>
<evidence type="ECO:0000259" key="11">
    <source>
        <dbReference type="PROSITE" id="PS50268"/>
    </source>
</evidence>
<evidence type="ECO:0000256" key="3">
    <source>
        <dbReference type="ARBA" id="ARBA00022685"/>
    </source>
</evidence>
<dbReference type="Pfam" id="PF00028">
    <property type="entry name" value="Cadherin"/>
    <property type="match status" value="1"/>
</dbReference>
<feature type="non-terminal residue" evidence="12">
    <location>
        <position position="1"/>
    </location>
</feature>
<evidence type="ECO:0000313" key="13">
    <source>
        <dbReference type="Proteomes" id="UP001228049"/>
    </source>
</evidence>
<evidence type="ECO:0000256" key="6">
    <source>
        <dbReference type="ARBA" id="ARBA00022889"/>
    </source>
</evidence>
<dbReference type="Gene3D" id="2.60.40.60">
    <property type="entry name" value="Cadherins"/>
    <property type="match status" value="2"/>
</dbReference>
<dbReference type="AlphaFoldDB" id="A0AAD9BNW5"/>
<comment type="caution">
    <text evidence="12">The sequence shown here is derived from an EMBL/GenBank/DDBJ whole genome shotgun (WGS) entry which is preliminary data.</text>
</comment>
<dbReference type="GO" id="GO:0034332">
    <property type="term" value="P:adherens junction organization"/>
    <property type="evidence" value="ECO:0007669"/>
    <property type="project" value="TreeGrafter"/>
</dbReference>
<dbReference type="PANTHER" id="PTHR24027:SF80">
    <property type="entry name" value="CADHERIN-13"/>
    <property type="match status" value="1"/>
</dbReference>
<dbReference type="PROSITE" id="PS00232">
    <property type="entry name" value="CADHERIN_1"/>
    <property type="match status" value="1"/>
</dbReference>
<dbReference type="SUPFAM" id="SSF49313">
    <property type="entry name" value="Cadherin-like"/>
    <property type="match status" value="2"/>
</dbReference>
<dbReference type="SMART" id="SM00112">
    <property type="entry name" value="CA"/>
    <property type="match status" value="1"/>
</dbReference>
<keyword evidence="13" id="KW-1185">Reference proteome</keyword>
<evidence type="ECO:0000256" key="10">
    <source>
        <dbReference type="SAM" id="MobiDB-lite"/>
    </source>
</evidence>
<dbReference type="Proteomes" id="UP001228049">
    <property type="component" value="Unassembled WGS sequence"/>
</dbReference>
<evidence type="ECO:0000256" key="1">
    <source>
        <dbReference type="ARBA" id="ARBA00004236"/>
    </source>
</evidence>
<dbReference type="PROSITE" id="PS50268">
    <property type="entry name" value="CADHERIN_2"/>
    <property type="match status" value="2"/>
</dbReference>
<name>A0AAD9BNW5_DISEL</name>
<evidence type="ECO:0000313" key="12">
    <source>
        <dbReference type="EMBL" id="KAK1887577.1"/>
    </source>
</evidence>
<dbReference type="GO" id="GO:0044331">
    <property type="term" value="P:cell-cell adhesion mediated by cadherin"/>
    <property type="evidence" value="ECO:0007669"/>
    <property type="project" value="TreeGrafter"/>
</dbReference>
<evidence type="ECO:0000256" key="9">
    <source>
        <dbReference type="PROSITE-ProRule" id="PRU00043"/>
    </source>
</evidence>
<dbReference type="CDD" id="cd11304">
    <property type="entry name" value="Cadherin_repeat"/>
    <property type="match status" value="1"/>
</dbReference>
<dbReference type="GO" id="GO:0005912">
    <property type="term" value="C:adherens junction"/>
    <property type="evidence" value="ECO:0007669"/>
    <property type="project" value="TreeGrafter"/>
</dbReference>
<dbReference type="GO" id="GO:0005509">
    <property type="term" value="F:calcium ion binding"/>
    <property type="evidence" value="ECO:0007669"/>
    <property type="project" value="UniProtKB-UniRule"/>
</dbReference>
<dbReference type="GO" id="GO:0008013">
    <property type="term" value="F:beta-catenin binding"/>
    <property type="evidence" value="ECO:0007669"/>
    <property type="project" value="TreeGrafter"/>
</dbReference>
<evidence type="ECO:0000256" key="2">
    <source>
        <dbReference type="ARBA" id="ARBA00022475"/>
    </source>
</evidence>
<dbReference type="InterPro" id="IPR002126">
    <property type="entry name" value="Cadherin-like_dom"/>
</dbReference>
<evidence type="ECO:0000256" key="4">
    <source>
        <dbReference type="ARBA" id="ARBA00022737"/>
    </source>
</evidence>
<comment type="subcellular location">
    <subcellularLocation>
        <location evidence="1">Cell membrane</location>
    </subcellularLocation>
</comment>
<evidence type="ECO:0000256" key="5">
    <source>
        <dbReference type="ARBA" id="ARBA00022837"/>
    </source>
</evidence>
<feature type="non-terminal residue" evidence="12">
    <location>
        <position position="310"/>
    </location>
</feature>
<gene>
    <name evidence="12" type="ORF">KUDE01_028365</name>
</gene>
<proteinExistence type="predicted"/>
<organism evidence="12 13">
    <name type="scientific">Dissostichus eleginoides</name>
    <name type="common">Patagonian toothfish</name>
    <name type="synonym">Dissostichus amissus</name>
    <dbReference type="NCBI Taxonomy" id="100907"/>
    <lineage>
        <taxon>Eukaryota</taxon>
        <taxon>Metazoa</taxon>
        <taxon>Chordata</taxon>
        <taxon>Craniata</taxon>
        <taxon>Vertebrata</taxon>
        <taxon>Euteleostomi</taxon>
        <taxon>Actinopterygii</taxon>
        <taxon>Neopterygii</taxon>
        <taxon>Teleostei</taxon>
        <taxon>Neoteleostei</taxon>
        <taxon>Acanthomorphata</taxon>
        <taxon>Eupercaria</taxon>
        <taxon>Perciformes</taxon>
        <taxon>Notothenioidei</taxon>
        <taxon>Nototheniidae</taxon>
        <taxon>Dissostichus</taxon>
    </lineage>
</organism>
<keyword evidence="2" id="KW-1003">Cell membrane</keyword>
<dbReference type="GO" id="GO:0016342">
    <property type="term" value="C:catenin complex"/>
    <property type="evidence" value="ECO:0007669"/>
    <property type="project" value="TreeGrafter"/>
</dbReference>
<dbReference type="InterPro" id="IPR015919">
    <property type="entry name" value="Cadherin-like_sf"/>
</dbReference>
<dbReference type="GO" id="GO:0000902">
    <property type="term" value="P:cell morphogenesis"/>
    <property type="evidence" value="ECO:0007669"/>
    <property type="project" value="TreeGrafter"/>
</dbReference>
<feature type="domain" description="Cadherin" evidence="11">
    <location>
        <begin position="153"/>
        <end position="250"/>
    </location>
</feature>
<dbReference type="InterPro" id="IPR039808">
    <property type="entry name" value="Cadherin"/>
</dbReference>
<keyword evidence="6" id="KW-0130">Cell adhesion</keyword>
<reference evidence="12" key="1">
    <citation type="submission" date="2023-04" db="EMBL/GenBank/DDBJ databases">
        <title>Chromosome-level genome of Chaenocephalus aceratus.</title>
        <authorList>
            <person name="Park H."/>
        </authorList>
    </citation>
    <scope>NUCLEOTIDE SEQUENCE</scope>
    <source>
        <strain evidence="12">DE</strain>
        <tissue evidence="12">Muscle</tissue>
    </source>
</reference>
<dbReference type="PANTHER" id="PTHR24027">
    <property type="entry name" value="CADHERIN-23"/>
    <property type="match status" value="1"/>
</dbReference>
<keyword evidence="3" id="KW-0165">Cleavage on pair of basic residues</keyword>
<dbReference type="FunFam" id="2.60.40.60:FF:000019">
    <property type="entry name" value="Cadherin 2"/>
    <property type="match status" value="1"/>
</dbReference>
<dbReference type="PRINTS" id="PR00205">
    <property type="entry name" value="CADHERIN"/>
</dbReference>